<feature type="compositionally biased region" description="Basic and acidic residues" evidence="11">
    <location>
        <begin position="406"/>
        <end position="416"/>
    </location>
</feature>
<comment type="catalytic activity">
    <reaction evidence="1 10">
        <text>Endohydrolysis of (1-&gt;4)-beta-D-xylosidic linkages in xylans.</text>
        <dbReference type="EC" id="3.2.1.8"/>
    </reaction>
</comment>
<gene>
    <name evidence="14" type="ORF">EV356DRAFT_477327</name>
</gene>
<keyword evidence="9 10" id="KW-0624">Polysaccharide degradation</keyword>
<evidence type="ECO:0000256" key="9">
    <source>
        <dbReference type="ARBA" id="ARBA00023326"/>
    </source>
</evidence>
<keyword evidence="6 10" id="KW-0378">Hydrolase</keyword>
<evidence type="ECO:0000313" key="14">
    <source>
        <dbReference type="EMBL" id="KAF2239926.1"/>
    </source>
</evidence>
<evidence type="ECO:0000256" key="5">
    <source>
        <dbReference type="ARBA" id="ARBA00022651"/>
    </source>
</evidence>
<accession>A0A6A6HP92</accession>
<feature type="active site" description="Nucleophile" evidence="10">
    <location>
        <position position="119"/>
    </location>
</feature>
<keyword evidence="12" id="KW-0732">Signal</keyword>
<name>A0A6A6HP92_VIRVR</name>
<keyword evidence="8 10" id="KW-0326">Glycosidase</keyword>
<keyword evidence="15" id="KW-1185">Reference proteome</keyword>
<feature type="signal peptide" evidence="12">
    <location>
        <begin position="1"/>
        <end position="19"/>
    </location>
</feature>
<dbReference type="EMBL" id="ML991771">
    <property type="protein sequence ID" value="KAF2239926.1"/>
    <property type="molecule type" value="Genomic_DNA"/>
</dbReference>
<dbReference type="AlphaFoldDB" id="A0A6A6HP92"/>
<evidence type="ECO:0000256" key="8">
    <source>
        <dbReference type="ARBA" id="ARBA00023295"/>
    </source>
</evidence>
<dbReference type="EC" id="3.2.1.8" evidence="4 10"/>
<dbReference type="GO" id="GO:0045493">
    <property type="term" value="P:xylan catabolic process"/>
    <property type="evidence" value="ECO:0007669"/>
    <property type="project" value="UniProtKB-UniRule"/>
</dbReference>
<feature type="domain" description="GH11" evidence="13">
    <location>
        <begin position="35"/>
        <end position="223"/>
    </location>
</feature>
<proteinExistence type="inferred from homology"/>
<comment type="similarity">
    <text evidence="3 10">Belongs to the glycosyl hydrolase 11 (cellulase G) family.</text>
</comment>
<dbReference type="PROSITE" id="PS00776">
    <property type="entry name" value="GH11_1"/>
    <property type="match status" value="1"/>
</dbReference>
<evidence type="ECO:0000313" key="15">
    <source>
        <dbReference type="Proteomes" id="UP000800092"/>
    </source>
</evidence>
<organism evidence="14 15">
    <name type="scientific">Viridothelium virens</name>
    <name type="common">Speckled blister lichen</name>
    <name type="synonym">Trypethelium virens</name>
    <dbReference type="NCBI Taxonomy" id="1048519"/>
    <lineage>
        <taxon>Eukaryota</taxon>
        <taxon>Fungi</taxon>
        <taxon>Dikarya</taxon>
        <taxon>Ascomycota</taxon>
        <taxon>Pezizomycotina</taxon>
        <taxon>Dothideomycetes</taxon>
        <taxon>Dothideomycetes incertae sedis</taxon>
        <taxon>Trypetheliales</taxon>
        <taxon>Trypetheliaceae</taxon>
        <taxon>Viridothelium</taxon>
    </lineage>
</organism>
<evidence type="ECO:0000256" key="6">
    <source>
        <dbReference type="ARBA" id="ARBA00022801"/>
    </source>
</evidence>
<evidence type="ECO:0000256" key="4">
    <source>
        <dbReference type="ARBA" id="ARBA00012590"/>
    </source>
</evidence>
<dbReference type="Proteomes" id="UP000800092">
    <property type="component" value="Unassembled WGS sequence"/>
</dbReference>
<dbReference type="Pfam" id="PF00457">
    <property type="entry name" value="Glyco_hydro_11"/>
    <property type="match status" value="1"/>
</dbReference>
<feature type="active site" description="Proton donor" evidence="10">
    <location>
        <position position="210"/>
    </location>
</feature>
<dbReference type="InterPro" id="IPR001137">
    <property type="entry name" value="Glyco_hydro_11"/>
</dbReference>
<dbReference type="PROSITE" id="PS51761">
    <property type="entry name" value="GH11_3"/>
    <property type="match status" value="1"/>
</dbReference>
<evidence type="ECO:0000256" key="1">
    <source>
        <dbReference type="ARBA" id="ARBA00000681"/>
    </source>
</evidence>
<dbReference type="PRINTS" id="PR00911">
    <property type="entry name" value="GLHYDRLASE11"/>
</dbReference>
<comment type="pathway">
    <text evidence="2 10">Glycan degradation; xylan degradation.</text>
</comment>
<evidence type="ECO:0000256" key="3">
    <source>
        <dbReference type="ARBA" id="ARBA00007792"/>
    </source>
</evidence>
<evidence type="ECO:0000259" key="13">
    <source>
        <dbReference type="PROSITE" id="PS51761"/>
    </source>
</evidence>
<dbReference type="InterPro" id="IPR033123">
    <property type="entry name" value="GH11_dom"/>
</dbReference>
<evidence type="ECO:0000256" key="2">
    <source>
        <dbReference type="ARBA" id="ARBA00004851"/>
    </source>
</evidence>
<sequence length="416" mass="42361">MVSFSSLFLAGSAIAGVFGAPRPDLGKTLSKRTTATPNGEGMGNDGFFYSIWSDGGDDMTFTNGADGEYSLNWSGSGDVVCGKGWKTGSDQNITYSGTYEPDGGSFLSIYGWFTDPLTEYYILENYGTADPSYGTELVGNLTSDGSVYSIHKTVRVNAASIEGTTTFNQFWSIRQDKRVGGTINTANHFNAWKAAGLEFSGFHYQIIATEGISGSGKSNIKIAAAGSADASSSAAQPSSAAPSPSTASSVASSAVSPVAYSTTEPATSSPVSSPASSVVNPVVSSVASSIAVSPTISIASSSVDSIPSSAARSSEVSSTIAATTSSATSSAPSFSATSIAAPAVPSGASSATSSTSSTEEVVATTTVVTTTEVTVTIFASDTGTSKSAPTGNVAQAGSWWHHHSHPRDQTFGHRRL</sequence>
<evidence type="ECO:0000256" key="10">
    <source>
        <dbReference type="PROSITE-ProRule" id="PRU01097"/>
    </source>
</evidence>
<dbReference type="Gene3D" id="2.60.120.180">
    <property type="match status" value="1"/>
</dbReference>
<reference evidence="14" key="1">
    <citation type="journal article" date="2020" name="Stud. Mycol.">
        <title>101 Dothideomycetes genomes: a test case for predicting lifestyles and emergence of pathogens.</title>
        <authorList>
            <person name="Haridas S."/>
            <person name="Albert R."/>
            <person name="Binder M."/>
            <person name="Bloem J."/>
            <person name="Labutti K."/>
            <person name="Salamov A."/>
            <person name="Andreopoulos B."/>
            <person name="Baker S."/>
            <person name="Barry K."/>
            <person name="Bills G."/>
            <person name="Bluhm B."/>
            <person name="Cannon C."/>
            <person name="Castanera R."/>
            <person name="Culley D."/>
            <person name="Daum C."/>
            <person name="Ezra D."/>
            <person name="Gonzalez J."/>
            <person name="Henrissat B."/>
            <person name="Kuo A."/>
            <person name="Liang C."/>
            <person name="Lipzen A."/>
            <person name="Lutzoni F."/>
            <person name="Magnuson J."/>
            <person name="Mondo S."/>
            <person name="Nolan M."/>
            <person name="Ohm R."/>
            <person name="Pangilinan J."/>
            <person name="Park H.-J."/>
            <person name="Ramirez L."/>
            <person name="Alfaro M."/>
            <person name="Sun H."/>
            <person name="Tritt A."/>
            <person name="Yoshinaga Y."/>
            <person name="Zwiers L.-H."/>
            <person name="Turgeon B."/>
            <person name="Goodwin S."/>
            <person name="Spatafora J."/>
            <person name="Crous P."/>
            <person name="Grigoriev I."/>
        </authorList>
    </citation>
    <scope>NUCLEOTIDE SEQUENCE</scope>
    <source>
        <strain evidence="14">Tuck. ex Michener</strain>
    </source>
</reference>
<keyword evidence="5 10" id="KW-0858">Xylan degradation</keyword>
<feature type="region of interest" description="Disordered" evidence="11">
    <location>
        <begin position="342"/>
        <end position="361"/>
    </location>
</feature>
<dbReference type="UniPathway" id="UPA00114"/>
<keyword evidence="7 10" id="KW-0119">Carbohydrate metabolism</keyword>
<evidence type="ECO:0000256" key="7">
    <source>
        <dbReference type="ARBA" id="ARBA00023277"/>
    </source>
</evidence>
<dbReference type="OrthoDB" id="2115822at2759"/>
<feature type="region of interest" description="Disordered" evidence="11">
    <location>
        <begin position="382"/>
        <end position="416"/>
    </location>
</feature>
<evidence type="ECO:0000256" key="11">
    <source>
        <dbReference type="SAM" id="MobiDB-lite"/>
    </source>
</evidence>
<dbReference type="InterPro" id="IPR013320">
    <property type="entry name" value="ConA-like_dom_sf"/>
</dbReference>
<dbReference type="InterPro" id="IPR013319">
    <property type="entry name" value="GH11/12"/>
</dbReference>
<dbReference type="GO" id="GO:0031176">
    <property type="term" value="F:endo-1,4-beta-xylanase activity"/>
    <property type="evidence" value="ECO:0007669"/>
    <property type="project" value="UniProtKB-UniRule"/>
</dbReference>
<feature type="compositionally biased region" description="Polar residues" evidence="11">
    <location>
        <begin position="382"/>
        <end position="395"/>
    </location>
</feature>
<protein>
    <recommendedName>
        <fullName evidence="4 10">endo-1,4-beta-xylanase</fullName>
        <ecNumber evidence="4 10">3.2.1.8</ecNumber>
    </recommendedName>
</protein>
<evidence type="ECO:0000256" key="12">
    <source>
        <dbReference type="SAM" id="SignalP"/>
    </source>
</evidence>
<feature type="chain" id="PRO_5025409995" description="endo-1,4-beta-xylanase" evidence="12">
    <location>
        <begin position="20"/>
        <end position="416"/>
    </location>
</feature>
<dbReference type="PANTHER" id="PTHR46828:SF2">
    <property type="entry name" value="ENDO-1,4-BETA-XYLANASE A-RELATED"/>
    <property type="match status" value="1"/>
</dbReference>
<dbReference type="InterPro" id="IPR018208">
    <property type="entry name" value="GH11_AS_1"/>
</dbReference>
<dbReference type="SUPFAM" id="SSF49899">
    <property type="entry name" value="Concanavalin A-like lectins/glucanases"/>
    <property type="match status" value="1"/>
</dbReference>
<dbReference type="PANTHER" id="PTHR46828">
    <property type="entry name" value="ENDO-1,4-BETA-XYLANASE A-RELATED"/>
    <property type="match status" value="1"/>
</dbReference>